<dbReference type="InterPro" id="IPR011059">
    <property type="entry name" value="Metal-dep_hydrolase_composite"/>
</dbReference>
<comment type="similarity">
    <text evidence="1 9">Belongs to the metallo-dependent hydrolases superfamily. NagA family.</text>
</comment>
<evidence type="ECO:0000313" key="13">
    <source>
        <dbReference type="EMBL" id="SFK09737.1"/>
    </source>
</evidence>
<evidence type="ECO:0000313" key="14">
    <source>
        <dbReference type="Proteomes" id="UP000183557"/>
    </source>
</evidence>
<dbReference type="InterPro" id="IPR006680">
    <property type="entry name" value="Amidohydro-rel"/>
</dbReference>
<protein>
    <recommendedName>
        <fullName evidence="3">N-acetylglucosamine-6-phosphate deacetylase</fullName>
        <ecNumber evidence="2">3.5.1.25</ecNumber>
    </recommendedName>
</protein>
<dbReference type="InterPro" id="IPR032466">
    <property type="entry name" value="Metal_Hydrolase"/>
</dbReference>
<evidence type="ECO:0000256" key="6">
    <source>
        <dbReference type="ARBA" id="ARBA00023277"/>
    </source>
</evidence>
<keyword evidence="6 9" id="KW-0119">Carbohydrate metabolism</keyword>
<comment type="cofactor">
    <cofactor evidence="11">
        <name>a divalent metal cation</name>
        <dbReference type="ChEBI" id="CHEBI:60240"/>
    </cofactor>
    <text evidence="11">Binds 1 divalent metal cation per subunit.</text>
</comment>
<feature type="domain" description="Amidohydrolase-related" evidence="12">
    <location>
        <begin position="52"/>
        <end position="383"/>
    </location>
</feature>
<evidence type="ECO:0000256" key="1">
    <source>
        <dbReference type="ARBA" id="ARBA00010716"/>
    </source>
</evidence>
<evidence type="ECO:0000256" key="4">
    <source>
        <dbReference type="ARBA" id="ARBA00022723"/>
    </source>
</evidence>
<dbReference type="Gene3D" id="2.30.40.10">
    <property type="entry name" value="Urease, subunit C, domain 1"/>
    <property type="match status" value="1"/>
</dbReference>
<sequence>MGDVLEITNVQIIAESETIPSGTVQVKDGKIHAILQAPSEQATEMIDGKGMTLVPGFIDLHIHGANGHDVMDATAEALSGMATKLPEEGTTSFLATTMTQSTEAISAALTNIGDYIKKQKQTGEAEVLGVHLEGPFISEEKAGAQPLAHILLPSVQQFDEWQEESGDQIRLVTAAPEVEGGYEFFQHLSNKGVTASIGHSSATFDEANRAVEHGASHVTHLFNQMSGFHHRDPGIVGAAFHNEKLKVEMIVDYIHVRKEAVETAYQLIGSERTVLITDAMRAKCLPEGTYDLGGQPVEVLGKEARLSDGTLAGSILRLEEAAFHMKKAMKLGWQDFVRITSTNAAKQTGMLDRKGTIAVGKDADLVLLDENAQVLMTICGGTIAYDRRNEDGNDNR</sequence>
<dbReference type="PANTHER" id="PTHR11113">
    <property type="entry name" value="N-ACETYLGLUCOSAMINE-6-PHOSPHATE DEACETYLASE"/>
    <property type="match status" value="1"/>
</dbReference>
<evidence type="ECO:0000256" key="5">
    <source>
        <dbReference type="ARBA" id="ARBA00022801"/>
    </source>
</evidence>
<dbReference type="GO" id="GO:0008448">
    <property type="term" value="F:N-acetylglucosamine-6-phosphate deacetylase activity"/>
    <property type="evidence" value="ECO:0007669"/>
    <property type="project" value="UniProtKB-EC"/>
</dbReference>
<dbReference type="PIRSF" id="PIRSF038994">
    <property type="entry name" value="NagA"/>
    <property type="match status" value="1"/>
</dbReference>
<dbReference type="Proteomes" id="UP000183557">
    <property type="component" value="Unassembled WGS sequence"/>
</dbReference>
<gene>
    <name evidence="13" type="ORF">SAMN04487936_10787</name>
</gene>
<accession>A0A1I3WSB9</accession>
<keyword evidence="4 11" id="KW-0479">Metal-binding</keyword>
<name>A0A1I3WSB9_HALDA</name>
<dbReference type="SUPFAM" id="SSF51556">
    <property type="entry name" value="Metallo-dependent hydrolases"/>
    <property type="match status" value="1"/>
</dbReference>
<dbReference type="FunFam" id="3.20.20.140:FF:000004">
    <property type="entry name" value="N-acetylglucosamine-6-phosphate deacetylase"/>
    <property type="match status" value="1"/>
</dbReference>
<dbReference type="Gene3D" id="3.20.20.140">
    <property type="entry name" value="Metal-dependent hydrolases"/>
    <property type="match status" value="1"/>
</dbReference>
<dbReference type="SUPFAM" id="SSF51338">
    <property type="entry name" value="Composite domain of metallo-dependent hydrolases"/>
    <property type="match status" value="1"/>
</dbReference>
<dbReference type="EC" id="3.5.1.25" evidence="2"/>
<dbReference type="GO" id="GO:0006046">
    <property type="term" value="P:N-acetylglucosamine catabolic process"/>
    <property type="evidence" value="ECO:0007669"/>
    <property type="project" value="TreeGrafter"/>
</dbReference>
<evidence type="ECO:0000256" key="2">
    <source>
        <dbReference type="ARBA" id="ARBA00011899"/>
    </source>
</evidence>
<feature type="active site" description="Proton donor/acceptor" evidence="10">
    <location>
        <position position="278"/>
    </location>
</feature>
<dbReference type="GO" id="GO:0046872">
    <property type="term" value="F:metal ion binding"/>
    <property type="evidence" value="ECO:0007669"/>
    <property type="project" value="UniProtKB-KW"/>
</dbReference>
<comment type="pathway">
    <text evidence="8">Amino-sugar metabolism; N-acetylneuraminate degradation; D-fructose 6-phosphate from N-acetylneuraminate: step 4/5.</text>
</comment>
<keyword evidence="14" id="KW-1185">Reference proteome</keyword>
<reference evidence="14" key="1">
    <citation type="submission" date="2016-10" db="EMBL/GenBank/DDBJ databases">
        <authorList>
            <person name="Varghese N."/>
            <person name="Submissions S."/>
        </authorList>
    </citation>
    <scope>NUCLEOTIDE SEQUENCE [LARGE SCALE GENOMIC DNA]</scope>
    <source>
        <strain evidence="14">CGMCC 1.3704</strain>
    </source>
</reference>
<feature type="binding site" evidence="11">
    <location>
        <position position="133"/>
    </location>
    <ligand>
        <name>Zn(2+)</name>
        <dbReference type="ChEBI" id="CHEBI:29105"/>
    </ligand>
</feature>
<dbReference type="RefSeq" id="WP_075037014.1">
    <property type="nucleotide sequence ID" value="NZ_FOSB01000007.1"/>
</dbReference>
<dbReference type="Pfam" id="PF01979">
    <property type="entry name" value="Amidohydro_1"/>
    <property type="match status" value="1"/>
</dbReference>
<evidence type="ECO:0000256" key="9">
    <source>
        <dbReference type="PIRNR" id="PIRNR038994"/>
    </source>
</evidence>
<evidence type="ECO:0000256" key="3">
    <source>
        <dbReference type="ARBA" id="ARBA00018029"/>
    </source>
</evidence>
<comment type="catalytic activity">
    <reaction evidence="7">
        <text>N-acetyl-D-glucosamine 6-phosphate + H2O = D-glucosamine 6-phosphate + acetate</text>
        <dbReference type="Rhea" id="RHEA:22936"/>
        <dbReference type="ChEBI" id="CHEBI:15377"/>
        <dbReference type="ChEBI" id="CHEBI:30089"/>
        <dbReference type="ChEBI" id="CHEBI:57513"/>
        <dbReference type="ChEBI" id="CHEBI:58725"/>
        <dbReference type="EC" id="3.5.1.25"/>
    </reaction>
</comment>
<dbReference type="CDD" id="cd00854">
    <property type="entry name" value="NagA"/>
    <property type="match status" value="1"/>
</dbReference>
<evidence type="ECO:0000259" key="12">
    <source>
        <dbReference type="Pfam" id="PF01979"/>
    </source>
</evidence>
<feature type="binding site" evidence="11">
    <location>
        <position position="199"/>
    </location>
    <ligand>
        <name>Zn(2+)</name>
        <dbReference type="ChEBI" id="CHEBI:29105"/>
    </ligand>
</feature>
<evidence type="ECO:0000256" key="8">
    <source>
        <dbReference type="ARBA" id="ARBA00060590"/>
    </source>
</evidence>
<evidence type="ECO:0000256" key="10">
    <source>
        <dbReference type="PIRSR" id="PIRSR038994-1"/>
    </source>
</evidence>
<evidence type="ECO:0000256" key="11">
    <source>
        <dbReference type="PIRSR" id="PIRSR038994-3"/>
    </source>
</evidence>
<evidence type="ECO:0000256" key="7">
    <source>
        <dbReference type="ARBA" id="ARBA00047647"/>
    </source>
</evidence>
<dbReference type="AlphaFoldDB" id="A0A1I3WSB9"/>
<dbReference type="EMBL" id="FOSB01000007">
    <property type="protein sequence ID" value="SFK09737.1"/>
    <property type="molecule type" value="Genomic_DNA"/>
</dbReference>
<keyword evidence="5 9" id="KW-0378">Hydrolase</keyword>
<dbReference type="PANTHER" id="PTHR11113:SF14">
    <property type="entry name" value="N-ACETYLGLUCOSAMINE-6-PHOSPHATE DEACETYLASE"/>
    <property type="match status" value="1"/>
</dbReference>
<dbReference type="InterPro" id="IPR003764">
    <property type="entry name" value="GlcNAc_6-P_deAcase"/>
</dbReference>
<dbReference type="NCBIfam" id="TIGR00221">
    <property type="entry name" value="nagA"/>
    <property type="match status" value="1"/>
</dbReference>
<proteinExistence type="inferred from homology"/>
<dbReference type="OrthoDB" id="9776488at2"/>
<feature type="binding site" evidence="11">
    <location>
        <position position="220"/>
    </location>
    <ligand>
        <name>Zn(2+)</name>
        <dbReference type="ChEBI" id="CHEBI:29105"/>
    </ligand>
</feature>
<organism evidence="13 14">
    <name type="scientific">Halobacillus dabanensis</name>
    <dbReference type="NCBI Taxonomy" id="240302"/>
    <lineage>
        <taxon>Bacteria</taxon>
        <taxon>Bacillati</taxon>
        <taxon>Bacillota</taxon>
        <taxon>Bacilli</taxon>
        <taxon>Bacillales</taxon>
        <taxon>Bacillaceae</taxon>
        <taxon>Halobacillus</taxon>
    </lineage>
</organism>